<keyword evidence="3" id="KW-0547">Nucleotide-binding</keyword>
<accession>A0AA39D2B6</accession>
<evidence type="ECO:0000259" key="8">
    <source>
        <dbReference type="Pfam" id="PF13193"/>
    </source>
</evidence>
<protein>
    <recommendedName>
        <fullName evidence="5">medium-chain acyl-CoA ligase</fullName>
        <ecNumber evidence="5">6.2.1.2</ecNumber>
    </recommendedName>
</protein>
<dbReference type="Pfam" id="PF13193">
    <property type="entry name" value="AMP-binding_C"/>
    <property type="match status" value="1"/>
</dbReference>
<feature type="domain" description="AMP-dependent synthetase/ligase" evidence="7">
    <location>
        <begin position="28"/>
        <end position="385"/>
    </location>
</feature>
<evidence type="ECO:0000256" key="4">
    <source>
        <dbReference type="ARBA" id="ARBA00022840"/>
    </source>
</evidence>
<evidence type="ECO:0000313" key="10">
    <source>
        <dbReference type="Proteomes" id="UP001172681"/>
    </source>
</evidence>
<dbReference type="Proteomes" id="UP001172681">
    <property type="component" value="Unassembled WGS sequence"/>
</dbReference>
<dbReference type="PROSITE" id="PS00455">
    <property type="entry name" value="AMP_BINDING"/>
    <property type="match status" value="1"/>
</dbReference>
<evidence type="ECO:0000256" key="2">
    <source>
        <dbReference type="ARBA" id="ARBA00022598"/>
    </source>
</evidence>
<evidence type="ECO:0000256" key="6">
    <source>
        <dbReference type="ARBA" id="ARBA00048477"/>
    </source>
</evidence>
<proteinExistence type="inferred from homology"/>
<dbReference type="InterPro" id="IPR042099">
    <property type="entry name" value="ANL_N_sf"/>
</dbReference>
<comment type="similarity">
    <text evidence="1">Belongs to the ATP-dependent AMP-binding enzyme family.</text>
</comment>
<dbReference type="GO" id="GO:0005524">
    <property type="term" value="F:ATP binding"/>
    <property type="evidence" value="ECO:0007669"/>
    <property type="project" value="UniProtKB-KW"/>
</dbReference>
<dbReference type="Gene3D" id="3.40.50.12780">
    <property type="entry name" value="N-terminal domain of ligase-like"/>
    <property type="match status" value="1"/>
</dbReference>
<dbReference type="PANTHER" id="PTHR43605:SF10">
    <property type="entry name" value="ACYL-COA SYNTHETASE MEDIUM CHAIN FAMILY MEMBER 3"/>
    <property type="match status" value="1"/>
</dbReference>
<dbReference type="GO" id="GO:0006633">
    <property type="term" value="P:fatty acid biosynthetic process"/>
    <property type="evidence" value="ECO:0007669"/>
    <property type="project" value="TreeGrafter"/>
</dbReference>
<dbReference type="InterPro" id="IPR000873">
    <property type="entry name" value="AMP-dep_synth/lig_dom"/>
</dbReference>
<dbReference type="Pfam" id="PF00501">
    <property type="entry name" value="AMP-binding"/>
    <property type="match status" value="1"/>
</dbReference>
<comment type="caution">
    <text evidence="9">The sequence shown here is derived from an EMBL/GenBank/DDBJ whole genome shotgun (WGS) entry which is preliminary data.</text>
</comment>
<dbReference type="SUPFAM" id="SSF56801">
    <property type="entry name" value="Acetyl-CoA synthetase-like"/>
    <property type="match status" value="2"/>
</dbReference>
<evidence type="ECO:0000259" key="7">
    <source>
        <dbReference type="Pfam" id="PF00501"/>
    </source>
</evidence>
<evidence type="ECO:0000256" key="5">
    <source>
        <dbReference type="ARBA" id="ARBA00039009"/>
    </source>
</evidence>
<gene>
    <name evidence="9" type="ORF">H2204_003122</name>
</gene>
<dbReference type="Gene3D" id="3.30.300.30">
    <property type="match status" value="1"/>
</dbReference>
<evidence type="ECO:0000256" key="3">
    <source>
        <dbReference type="ARBA" id="ARBA00022741"/>
    </source>
</evidence>
<evidence type="ECO:0000256" key="1">
    <source>
        <dbReference type="ARBA" id="ARBA00006432"/>
    </source>
</evidence>
<dbReference type="InterPro" id="IPR020845">
    <property type="entry name" value="AMP-binding_CS"/>
</dbReference>
<dbReference type="AlphaFoldDB" id="A0AA39D2B6"/>
<dbReference type="GO" id="GO:0031956">
    <property type="term" value="F:medium-chain fatty acid-CoA ligase activity"/>
    <property type="evidence" value="ECO:0007669"/>
    <property type="project" value="UniProtKB-EC"/>
</dbReference>
<reference evidence="9" key="1">
    <citation type="submission" date="2022-10" db="EMBL/GenBank/DDBJ databases">
        <title>Culturing micro-colonial fungi from biological soil crusts in the Mojave desert and describing Neophaeococcomyces mojavensis, and introducing the new genera and species Taxawa tesnikishii.</title>
        <authorList>
            <person name="Kurbessoian T."/>
            <person name="Stajich J.E."/>
        </authorList>
    </citation>
    <scope>NUCLEOTIDE SEQUENCE</scope>
    <source>
        <strain evidence="9">TK_35</strain>
    </source>
</reference>
<dbReference type="EMBL" id="JAPDRN010000013">
    <property type="protein sequence ID" value="KAJ9640833.1"/>
    <property type="molecule type" value="Genomic_DNA"/>
</dbReference>
<comment type="catalytic activity">
    <reaction evidence="6">
        <text>a medium-chain fatty acid + ATP + CoA = a medium-chain fatty acyl-CoA + AMP + diphosphate</text>
        <dbReference type="Rhea" id="RHEA:48340"/>
        <dbReference type="ChEBI" id="CHEBI:30616"/>
        <dbReference type="ChEBI" id="CHEBI:33019"/>
        <dbReference type="ChEBI" id="CHEBI:57287"/>
        <dbReference type="ChEBI" id="CHEBI:59558"/>
        <dbReference type="ChEBI" id="CHEBI:90546"/>
        <dbReference type="ChEBI" id="CHEBI:456215"/>
        <dbReference type="EC" id="6.2.1.2"/>
    </reaction>
    <physiologicalReaction direction="left-to-right" evidence="6">
        <dbReference type="Rhea" id="RHEA:48341"/>
    </physiologicalReaction>
</comment>
<dbReference type="InterPro" id="IPR045851">
    <property type="entry name" value="AMP-bd_C_sf"/>
</dbReference>
<dbReference type="GO" id="GO:0006637">
    <property type="term" value="P:acyl-CoA metabolic process"/>
    <property type="evidence" value="ECO:0007669"/>
    <property type="project" value="TreeGrafter"/>
</dbReference>
<dbReference type="EC" id="6.2.1.2" evidence="5"/>
<keyword evidence="10" id="KW-1185">Reference proteome</keyword>
<name>A0AA39D2B6_9EURO</name>
<dbReference type="InterPro" id="IPR051087">
    <property type="entry name" value="Mitochondrial_ACSM"/>
</dbReference>
<organism evidence="9 10">
    <name type="scientific">Knufia peltigerae</name>
    <dbReference type="NCBI Taxonomy" id="1002370"/>
    <lineage>
        <taxon>Eukaryota</taxon>
        <taxon>Fungi</taxon>
        <taxon>Dikarya</taxon>
        <taxon>Ascomycota</taxon>
        <taxon>Pezizomycotina</taxon>
        <taxon>Eurotiomycetes</taxon>
        <taxon>Chaetothyriomycetidae</taxon>
        <taxon>Chaetothyriales</taxon>
        <taxon>Trichomeriaceae</taxon>
        <taxon>Knufia</taxon>
    </lineage>
</organism>
<keyword evidence="2" id="KW-0436">Ligase</keyword>
<dbReference type="InterPro" id="IPR025110">
    <property type="entry name" value="AMP-bd_C"/>
</dbReference>
<dbReference type="GO" id="GO:0004321">
    <property type="term" value="F:fatty-acyl-CoA synthase activity"/>
    <property type="evidence" value="ECO:0007669"/>
    <property type="project" value="TreeGrafter"/>
</dbReference>
<evidence type="ECO:0000313" key="9">
    <source>
        <dbReference type="EMBL" id="KAJ9640833.1"/>
    </source>
</evidence>
<keyword evidence="4" id="KW-0067">ATP-binding</keyword>
<dbReference type="PANTHER" id="PTHR43605">
    <property type="entry name" value="ACYL-COENZYME A SYNTHETASE"/>
    <property type="match status" value="1"/>
</dbReference>
<sequence>MLQPVPEDVMEPPEYFNFAADVVDRWSESDPGLLAMQWISDQSTTPLKLTYEHFSVQSNKAAALLRKLGAKPGDRVMMVLNRVPAWWEIATGVLRAGLVLCPCTTLATAKDIEYRLISSAANIFVGNQASIASLAKIRKNCPALQVVLQADGEQLPGVIRYQSAVDGIATGSPTAHKTKKSDPALIYFTSGTSGPPKMVQHNHISYPLAHLLTGTYWLGLSPGKLSWTLAEQGWAKAAWSWFATWNTGATLFIQDTKKPFSPSETLDVLNTYPITNFCAPPTAYRQLVTKQMHQHCASNTPKALERCVAAGEPLDEGTLEAWRAMTGLQIREGYGQTETILVAGSCEGVQIRPGSMGKALPGVPLHVIDDVGRPVTAGVEGEIAVLSVDERGQRTPFVCDGYMSKEGSLSHKSRTRLSSDGSVNGQWHLTGDRAYQDADGYLWYVGRSDDVINSSGYRIGELPPPRHTTVSARRSHLGNIKSNRSPAFSLSGPFEVESALKLHPAVLEAAVIGVKDHSRGEVVKAFIVAEQSVLEQQTPEKLKKELQEHCKKEAAPYKYPRLVEFVKPEWLPKTISGKIQRAEIRRRERESARTSHL</sequence>
<feature type="domain" description="AMP-binding enzyme C-terminal" evidence="8">
    <location>
        <begin position="495"/>
        <end position="578"/>
    </location>
</feature>